<evidence type="ECO:0000256" key="1">
    <source>
        <dbReference type="SAM" id="SignalP"/>
    </source>
</evidence>
<feature type="domain" description="CREG-like beta-barrel" evidence="2">
    <location>
        <begin position="30"/>
        <end position="178"/>
    </location>
</feature>
<dbReference type="InterPro" id="IPR012349">
    <property type="entry name" value="Split_barrel_FMN-bd"/>
</dbReference>
<evidence type="ECO:0000313" key="3">
    <source>
        <dbReference type="EMBL" id="KAL2523383.1"/>
    </source>
</evidence>
<dbReference type="PANTHER" id="PTHR13343:SF17">
    <property type="entry name" value="CELLULAR REPRESSOR OF E1A-STIMULATED GENES, ISOFORM A"/>
    <property type="match status" value="1"/>
</dbReference>
<evidence type="ECO:0000259" key="2">
    <source>
        <dbReference type="Pfam" id="PF13883"/>
    </source>
</evidence>
<reference evidence="4" key="1">
    <citation type="submission" date="2024-07" db="EMBL/GenBank/DDBJ databases">
        <title>Two chromosome-level genome assemblies of Korean endemic species Abeliophyllum distichum and Forsythia ovata (Oleaceae).</title>
        <authorList>
            <person name="Jang H."/>
        </authorList>
    </citation>
    <scope>NUCLEOTIDE SEQUENCE [LARGE SCALE GENOMIC DNA]</scope>
</reference>
<comment type="caution">
    <text evidence="3">The sequence shown here is derived from an EMBL/GenBank/DDBJ whole genome shotgun (WGS) entry which is preliminary data.</text>
</comment>
<keyword evidence="4" id="KW-1185">Reference proteome</keyword>
<evidence type="ECO:0000313" key="4">
    <source>
        <dbReference type="Proteomes" id="UP001604277"/>
    </source>
</evidence>
<dbReference type="Gene3D" id="2.30.110.10">
    <property type="entry name" value="Electron Transport, Fmn-binding Protein, Chain A"/>
    <property type="match status" value="1"/>
</dbReference>
<dbReference type="EMBL" id="JBFOLJ010000007">
    <property type="protein sequence ID" value="KAL2523383.1"/>
    <property type="molecule type" value="Genomic_DNA"/>
</dbReference>
<organism evidence="3 4">
    <name type="scientific">Forsythia ovata</name>
    <dbReference type="NCBI Taxonomy" id="205694"/>
    <lineage>
        <taxon>Eukaryota</taxon>
        <taxon>Viridiplantae</taxon>
        <taxon>Streptophyta</taxon>
        <taxon>Embryophyta</taxon>
        <taxon>Tracheophyta</taxon>
        <taxon>Spermatophyta</taxon>
        <taxon>Magnoliopsida</taxon>
        <taxon>eudicotyledons</taxon>
        <taxon>Gunneridae</taxon>
        <taxon>Pentapetalae</taxon>
        <taxon>asterids</taxon>
        <taxon>lamiids</taxon>
        <taxon>Lamiales</taxon>
        <taxon>Oleaceae</taxon>
        <taxon>Forsythieae</taxon>
        <taxon>Forsythia</taxon>
    </lineage>
</organism>
<name>A0ABD1UFT8_9LAMI</name>
<dbReference type="InterPro" id="IPR055343">
    <property type="entry name" value="CREG_beta-barrel"/>
</dbReference>
<protein>
    <submittedName>
        <fullName evidence="3">Pyridoxamine 5'-phosphate oxidase family protein</fullName>
    </submittedName>
</protein>
<gene>
    <name evidence="3" type="ORF">Fot_27306</name>
</gene>
<dbReference type="PANTHER" id="PTHR13343">
    <property type="entry name" value="CREG1 PROTEIN"/>
    <property type="match status" value="1"/>
</dbReference>
<accession>A0ABD1UFT8</accession>
<dbReference type="Pfam" id="PF13883">
    <property type="entry name" value="CREG_beta-barrel"/>
    <property type="match status" value="1"/>
</dbReference>
<dbReference type="AlphaFoldDB" id="A0ABD1UFT8"/>
<proteinExistence type="predicted"/>
<dbReference type="SUPFAM" id="SSF50475">
    <property type="entry name" value="FMN-binding split barrel"/>
    <property type="match status" value="1"/>
</dbReference>
<sequence length="194" mass="21259">MKGVLIYIVLSSLFLSTLSQESVPTPRPPPNPQDAAASARYLIAQSLWGVLSTLAYDMGGAPFGNAVSFADGGIGDPYFYLTFIDPTTANYSLKDQRSSFTVSQHPLQTCGVNDTQLPSCARVTLTGKLIMVDENSDEAGIGKRALFGRHPHFAGLPRSLNFNVFKLQVESVFIINIFKPPRFPKVDDYRRAKV</sequence>
<dbReference type="Proteomes" id="UP001604277">
    <property type="component" value="Unassembled WGS sequence"/>
</dbReference>
<feature type="chain" id="PRO_5044839307" evidence="1">
    <location>
        <begin position="20"/>
        <end position="194"/>
    </location>
</feature>
<feature type="signal peptide" evidence="1">
    <location>
        <begin position="1"/>
        <end position="19"/>
    </location>
</feature>
<dbReference type="GO" id="GO:0005737">
    <property type="term" value="C:cytoplasm"/>
    <property type="evidence" value="ECO:0007669"/>
    <property type="project" value="UniProtKB-ARBA"/>
</dbReference>
<keyword evidence="1" id="KW-0732">Signal</keyword>